<dbReference type="PANTHER" id="PTHR34237:SF4">
    <property type="entry name" value="PAREP1 FAMILY PROTEIN"/>
    <property type="match status" value="1"/>
</dbReference>
<dbReference type="EMBL" id="CP029289">
    <property type="protein sequence ID" value="AWR93633.1"/>
    <property type="molecule type" value="Genomic_DNA"/>
</dbReference>
<protein>
    <recommendedName>
        <fullName evidence="3">PaREP1 family protein</fullName>
    </recommendedName>
</protein>
<keyword evidence="2" id="KW-1185">Reference proteome</keyword>
<dbReference type="Pfam" id="PF05942">
    <property type="entry name" value="PaREP1"/>
    <property type="match status" value="1"/>
</dbReference>
<dbReference type="InterPro" id="IPR010268">
    <property type="entry name" value="PaREP1"/>
</dbReference>
<dbReference type="KEGG" id="abri:DFR85_02410"/>
<name>A0A2U9IC98_9CREN</name>
<sequence>MLRRWLRKPNKAFILRLLNEAEELLSKGDLVQASEKYYKAAEESVKLLVFENNLKDIIKTIENRGRWESEDLFKSCKLLRFKNSEILRFWTSAWTLHVEGFHELSLSEKEIRKLKEDVKRLVSFTIS</sequence>
<dbReference type="GeneID" id="36830972"/>
<evidence type="ECO:0000313" key="2">
    <source>
        <dbReference type="Proteomes" id="UP000248044"/>
    </source>
</evidence>
<dbReference type="PANTHER" id="PTHR34237">
    <property type="entry name" value="PAREP8-RELATED"/>
    <property type="match status" value="1"/>
</dbReference>
<evidence type="ECO:0000313" key="1">
    <source>
        <dbReference type="EMBL" id="AWR93633.1"/>
    </source>
</evidence>
<dbReference type="RefSeq" id="WP_110269517.1">
    <property type="nucleotide sequence ID" value="NZ_CP029289.2"/>
</dbReference>
<accession>A0A2U9IC98</accession>
<dbReference type="Gene3D" id="1.20.120.330">
    <property type="entry name" value="Nucleotidyltransferases domain 2"/>
    <property type="match status" value="1"/>
</dbReference>
<organism evidence="1 2">
    <name type="scientific">Acidianus brierleyi</name>
    <dbReference type="NCBI Taxonomy" id="41673"/>
    <lineage>
        <taxon>Archaea</taxon>
        <taxon>Thermoproteota</taxon>
        <taxon>Thermoprotei</taxon>
        <taxon>Sulfolobales</taxon>
        <taxon>Sulfolobaceae</taxon>
        <taxon>Acidianus</taxon>
    </lineage>
</organism>
<reference evidence="1 2" key="1">
    <citation type="submission" date="2018-05" db="EMBL/GenBank/DDBJ databases">
        <title>Complete Genome Sequences of Extremely Thermoacidophilic, Metal-Mobilizing Type-Strain Members of the Archaeal Family Sulfolobaceae: Acidianus brierleyi DSM-1651T, Acidianus sulfidivorans DSM-18786T, Metallosphaera hakonensis DSM-7519T, and Metallosphaera prunae DSM-10039T.</title>
        <authorList>
            <person name="Counts J.A."/>
            <person name="Kelly R.M."/>
        </authorList>
    </citation>
    <scope>NUCLEOTIDE SEQUENCE [LARGE SCALE GENOMIC DNA]</scope>
    <source>
        <strain evidence="1 2">DSM 1651</strain>
    </source>
</reference>
<dbReference type="AlphaFoldDB" id="A0A2U9IC98"/>
<gene>
    <name evidence="1" type="ORF">DFR85_02410</name>
</gene>
<proteinExistence type="predicted"/>
<dbReference type="Proteomes" id="UP000248044">
    <property type="component" value="Chromosome"/>
</dbReference>
<evidence type="ECO:0008006" key="3">
    <source>
        <dbReference type="Google" id="ProtNLM"/>
    </source>
</evidence>